<dbReference type="GO" id="GO:1990002">
    <property type="term" value="F:methylglyoxal reductase (NADPH) (acetol producing) activity"/>
    <property type="evidence" value="ECO:0007669"/>
    <property type="project" value="TreeGrafter"/>
</dbReference>
<proteinExistence type="predicted"/>
<name>A0A1J1JMP4_PLAAG</name>
<gene>
    <name evidence="4" type="ORF">PLAM_mp0022</name>
</gene>
<dbReference type="InterPro" id="IPR056798">
    <property type="entry name" value="ADH_Fe_C"/>
</dbReference>
<dbReference type="AlphaFoldDB" id="A0A1J1JMP4"/>
<dbReference type="Pfam" id="PF00465">
    <property type="entry name" value="Fe-ADH"/>
    <property type="match status" value="1"/>
</dbReference>
<dbReference type="CDD" id="cd08187">
    <property type="entry name" value="BDH"/>
    <property type="match status" value="1"/>
</dbReference>
<dbReference type="GO" id="GO:0046872">
    <property type="term" value="F:metal ion binding"/>
    <property type="evidence" value="ECO:0007669"/>
    <property type="project" value="InterPro"/>
</dbReference>
<dbReference type="PANTHER" id="PTHR43633:SF1">
    <property type="entry name" value="ALCOHOL DEHYDROGENASE YQHD"/>
    <property type="match status" value="1"/>
</dbReference>
<dbReference type="SUPFAM" id="SSF56796">
    <property type="entry name" value="Dehydroquinate synthase-like"/>
    <property type="match status" value="1"/>
</dbReference>
<dbReference type="GO" id="GO:1990362">
    <property type="term" value="F:butanol dehydrogenase (NAD+) activity"/>
    <property type="evidence" value="ECO:0007669"/>
    <property type="project" value="InterPro"/>
</dbReference>
<dbReference type="Gene3D" id="3.40.50.1970">
    <property type="match status" value="1"/>
</dbReference>
<dbReference type="GO" id="GO:0005829">
    <property type="term" value="C:cytosol"/>
    <property type="evidence" value="ECO:0007669"/>
    <property type="project" value="TreeGrafter"/>
</dbReference>
<dbReference type="Pfam" id="PF25137">
    <property type="entry name" value="ADH_Fe_C"/>
    <property type="match status" value="1"/>
</dbReference>
<sequence>MNNFTAYIPTQLHFGQNSVNELGKHAEKIGCHALLVYGCGSAFKNGSYFDTVDQLKQHNIKITECGGIYANPTVECVSKAAQLGRENGVDMVVAIGGGSVIDAAKVIAICVADECDPWTIMTRNHEPQKAVPILAILTLAATGTEMNPAAVILNPYTKQKLGFRHNFMYPTHSYLDPSYTLSVPTNYTAYGIVDLICHCLEAWFGEGDATLSDRFTIAIIQEALVYGPALMNDMGSFDLRSKIMWAATNALNNMTTYGRSSPDWGVHILAHNLSVLFNTAHGATLSIIYPAWLKVMRDRAKHRIVKLGESLFDTNDVDMTINAIENFFASLGSPVRCQEAKIDTAYQQDILDLMNKNQAGGLNYQLSQAERKKILDYAFSD</sequence>
<keyword evidence="1" id="KW-0560">Oxidoreductase</keyword>
<evidence type="ECO:0000259" key="3">
    <source>
        <dbReference type="Pfam" id="PF25137"/>
    </source>
</evidence>
<dbReference type="InterPro" id="IPR001670">
    <property type="entry name" value="ADH_Fe/GldA"/>
</dbReference>
<feature type="domain" description="Fe-containing alcohol dehydrogenase-like C-terminal" evidence="3">
    <location>
        <begin position="188"/>
        <end position="367"/>
    </location>
</feature>
<evidence type="ECO:0000259" key="2">
    <source>
        <dbReference type="Pfam" id="PF00465"/>
    </source>
</evidence>
<dbReference type="EMBL" id="LO018305">
    <property type="protein sequence ID" value="CUM62317.1"/>
    <property type="molecule type" value="Genomic_DNA"/>
</dbReference>
<dbReference type="PANTHER" id="PTHR43633">
    <property type="entry name" value="ALCOHOL DEHYDROGENASE YQHD"/>
    <property type="match status" value="1"/>
</dbReference>
<dbReference type="InterPro" id="IPR044731">
    <property type="entry name" value="BDH-like"/>
</dbReference>
<dbReference type="GO" id="GO:0008106">
    <property type="term" value="F:alcohol dehydrogenase (NADP+) activity"/>
    <property type="evidence" value="ECO:0007669"/>
    <property type="project" value="TreeGrafter"/>
</dbReference>
<feature type="domain" description="Alcohol dehydrogenase iron-type/glycerol dehydrogenase GldA" evidence="2">
    <location>
        <begin position="9"/>
        <end position="177"/>
    </location>
</feature>
<dbReference type="GeneID" id="77290476"/>
<accession>A0A1J1JMP4</accession>
<evidence type="ECO:0000256" key="1">
    <source>
        <dbReference type="ARBA" id="ARBA00023002"/>
    </source>
</evidence>
<organism evidence="4">
    <name type="scientific">Planktothrix agardhii</name>
    <name type="common">Oscillatoria agardhii</name>
    <dbReference type="NCBI Taxonomy" id="1160"/>
    <lineage>
        <taxon>Bacteria</taxon>
        <taxon>Bacillati</taxon>
        <taxon>Cyanobacteriota</taxon>
        <taxon>Cyanophyceae</taxon>
        <taxon>Oscillatoriophycideae</taxon>
        <taxon>Oscillatoriales</taxon>
        <taxon>Microcoleaceae</taxon>
        <taxon>Planktothrix</taxon>
    </lineage>
</organism>
<reference evidence="4" key="1">
    <citation type="submission" date="2015-09" db="EMBL/GenBank/DDBJ databases">
        <authorList>
            <person name="Jackson K.R."/>
            <person name="Lunt B.L."/>
            <person name="Fisher J.N.B."/>
            <person name="Gardner A.V."/>
            <person name="Bailey M.E."/>
            <person name="Deus L.M."/>
            <person name="Earl A.S."/>
            <person name="Gibby P.D."/>
            <person name="Hartmann K.A."/>
            <person name="Liu J.E."/>
            <person name="Manci A.M."/>
            <person name="Nielsen D.A."/>
            <person name="Solomon M.B."/>
            <person name="Breakwell D.P."/>
            <person name="Burnett S.H."/>
            <person name="Grose J.H."/>
        </authorList>
    </citation>
    <scope>NUCLEOTIDE SEQUENCE</scope>
    <source>
        <strain evidence="4">7805</strain>
    </source>
</reference>
<evidence type="ECO:0000313" key="4">
    <source>
        <dbReference type="EMBL" id="CUM62317.1"/>
    </source>
</evidence>
<protein>
    <submittedName>
        <fullName evidence="4">Uncharacterized protein</fullName>
    </submittedName>
</protein>
<dbReference type="FunFam" id="3.40.50.1970:FF:000003">
    <property type="entry name" value="Alcohol dehydrogenase, iron-containing"/>
    <property type="match status" value="1"/>
</dbReference>
<dbReference type="RefSeq" id="WP_254034954.1">
    <property type="nucleotide sequence ID" value="NZ_JBIIEP010000077.1"/>
</dbReference>
<dbReference type="Gene3D" id="1.20.1090.10">
    <property type="entry name" value="Dehydroquinate synthase-like - alpha domain"/>
    <property type="match status" value="1"/>
</dbReference>